<evidence type="ECO:0000256" key="1">
    <source>
        <dbReference type="ARBA" id="ARBA00004651"/>
    </source>
</evidence>
<evidence type="ECO:0000313" key="10">
    <source>
        <dbReference type="EMBL" id="TLS51922.1"/>
    </source>
</evidence>
<evidence type="ECO:0000256" key="8">
    <source>
        <dbReference type="ARBA" id="ARBA00023136"/>
    </source>
</evidence>
<keyword evidence="6 9" id="KW-0029">Amino-acid transport</keyword>
<feature type="transmembrane region" description="Helical" evidence="9">
    <location>
        <begin position="374"/>
        <end position="394"/>
    </location>
</feature>
<feature type="transmembrane region" description="Helical" evidence="9">
    <location>
        <begin position="321"/>
        <end position="337"/>
    </location>
</feature>
<dbReference type="AlphaFoldDB" id="A0A5R9G6B1"/>
<keyword evidence="8 9" id="KW-0472">Membrane</keyword>
<feature type="transmembrane region" description="Helical" evidence="9">
    <location>
        <begin position="123"/>
        <end position="141"/>
    </location>
</feature>
<comment type="caution">
    <text evidence="10">The sequence shown here is derived from an EMBL/GenBank/DDBJ whole genome shotgun (WGS) entry which is preliminary data.</text>
</comment>
<feature type="transmembrane region" description="Helical" evidence="9">
    <location>
        <begin position="12"/>
        <end position="33"/>
    </location>
</feature>
<evidence type="ECO:0000313" key="11">
    <source>
        <dbReference type="Proteomes" id="UP000309676"/>
    </source>
</evidence>
<dbReference type="InterPro" id="IPR004685">
    <property type="entry name" value="Brnchd-chn_aa_trnsp_Livcs"/>
</dbReference>
<keyword evidence="4" id="KW-1003">Cell membrane</keyword>
<dbReference type="NCBIfam" id="TIGR00796">
    <property type="entry name" value="livcs"/>
    <property type="match status" value="1"/>
</dbReference>
<evidence type="ECO:0000256" key="6">
    <source>
        <dbReference type="ARBA" id="ARBA00022970"/>
    </source>
</evidence>
<dbReference type="PANTHER" id="PTHR30588:SF0">
    <property type="entry name" value="BRANCHED-CHAIN AMINO ACID PERMEASE BRNQ"/>
    <property type="match status" value="1"/>
</dbReference>
<proteinExistence type="inferred from homology"/>
<dbReference type="GO" id="GO:0015820">
    <property type="term" value="P:L-leucine transport"/>
    <property type="evidence" value="ECO:0007669"/>
    <property type="project" value="TreeGrafter"/>
</dbReference>
<evidence type="ECO:0000256" key="5">
    <source>
        <dbReference type="ARBA" id="ARBA00022692"/>
    </source>
</evidence>
<feature type="transmembrane region" description="Helical" evidence="9">
    <location>
        <begin position="276"/>
        <end position="309"/>
    </location>
</feature>
<feature type="transmembrane region" description="Helical" evidence="9">
    <location>
        <begin position="196"/>
        <end position="216"/>
    </location>
</feature>
<dbReference type="GO" id="GO:0015190">
    <property type="term" value="F:L-leucine transmembrane transporter activity"/>
    <property type="evidence" value="ECO:0007669"/>
    <property type="project" value="TreeGrafter"/>
</dbReference>
<protein>
    <recommendedName>
        <fullName evidence="9">Branched-chain amino acid transport system carrier protein</fullName>
    </recommendedName>
</protein>
<keyword evidence="11" id="KW-1185">Reference proteome</keyword>
<evidence type="ECO:0000256" key="3">
    <source>
        <dbReference type="ARBA" id="ARBA00022448"/>
    </source>
</evidence>
<feature type="transmembrane region" description="Helical" evidence="9">
    <location>
        <begin position="414"/>
        <end position="432"/>
    </location>
</feature>
<feature type="transmembrane region" description="Helical" evidence="9">
    <location>
        <begin position="78"/>
        <end position="99"/>
    </location>
</feature>
<dbReference type="GO" id="GO:0015818">
    <property type="term" value="P:isoleucine transport"/>
    <property type="evidence" value="ECO:0007669"/>
    <property type="project" value="TreeGrafter"/>
</dbReference>
<feature type="transmembrane region" description="Helical" evidence="9">
    <location>
        <begin position="153"/>
        <end position="176"/>
    </location>
</feature>
<dbReference type="GO" id="GO:0005304">
    <property type="term" value="F:L-valine transmembrane transporter activity"/>
    <property type="evidence" value="ECO:0007669"/>
    <property type="project" value="TreeGrafter"/>
</dbReference>
<evidence type="ECO:0000256" key="2">
    <source>
        <dbReference type="ARBA" id="ARBA00008540"/>
    </source>
</evidence>
<comment type="subcellular location">
    <subcellularLocation>
        <location evidence="1 9">Cell membrane</location>
        <topology evidence="1 9">Multi-pass membrane protein</topology>
    </subcellularLocation>
</comment>
<dbReference type="Pfam" id="PF05525">
    <property type="entry name" value="Branch_AA_trans"/>
    <property type="match status" value="1"/>
</dbReference>
<keyword evidence="7 9" id="KW-1133">Transmembrane helix</keyword>
<feature type="transmembrane region" description="Helical" evidence="9">
    <location>
        <begin position="45"/>
        <end position="66"/>
    </location>
</feature>
<comment type="similarity">
    <text evidence="2 9">Belongs to the branched chain amino acid transporter family.</text>
</comment>
<feature type="transmembrane region" description="Helical" evidence="9">
    <location>
        <begin position="228"/>
        <end position="256"/>
    </location>
</feature>
<sequence length="440" mass="46950">MNDNIRFKDTVTIGFMLFALFFGAGNLVFPAMLGQQAGDQYGFANLGFLITGVGLPILGTLAFGFSGSKDLLDLTSRVHPWFGIGFTTMLYLTIGPLFAMPRTGSVSYEIGLKPFIGAQHDPLLAAAFTIIFFGVTLLFSLRPAKIIDIVGKGLTPALIILIALLAFAAVAAPLGPPQQPLGDYSAHAFFNGFQEGYLTMDTLAALVFGILVIDAIRAKGAVRRRHTLLVCFQASAISAAILGLIYTALAFIGAGSVSAFGRLGNGGEVLQRTADYYFGTFGGAVLGVIVLLACLTTSIGLATSCSSYFHTLFPKMSYRRICVILTAASALIANAGLEKLISFSVPVLTILYPLAIALILLTFAHDRFQGKRSVYGWCLLLTFIVSLVSGLAGTPLRIEWLHVWFTQSLPLYDIGLGWVLPACAGALLGLLWPKTRPAES</sequence>
<dbReference type="EMBL" id="VCIW01000007">
    <property type="protein sequence ID" value="TLS51922.1"/>
    <property type="molecule type" value="Genomic_DNA"/>
</dbReference>
<gene>
    <name evidence="10" type="primary">brnQ</name>
    <name evidence="10" type="ORF">FE782_13555</name>
</gene>
<evidence type="ECO:0000256" key="4">
    <source>
        <dbReference type="ARBA" id="ARBA00022475"/>
    </source>
</evidence>
<organism evidence="10 11">
    <name type="scientific">Paenibacillus antri</name>
    <dbReference type="NCBI Taxonomy" id="2582848"/>
    <lineage>
        <taxon>Bacteria</taxon>
        <taxon>Bacillati</taxon>
        <taxon>Bacillota</taxon>
        <taxon>Bacilli</taxon>
        <taxon>Bacillales</taxon>
        <taxon>Paenibacillaceae</taxon>
        <taxon>Paenibacillus</taxon>
    </lineage>
</organism>
<comment type="function">
    <text evidence="9">Component of the transport system for branched-chain amino acids.</text>
</comment>
<dbReference type="RefSeq" id="WP_138194634.1">
    <property type="nucleotide sequence ID" value="NZ_VCIW01000007.1"/>
</dbReference>
<reference evidence="10 11" key="1">
    <citation type="submission" date="2019-05" db="EMBL/GenBank/DDBJ databases">
        <authorList>
            <person name="Narsing Rao M.P."/>
            <person name="Li W.J."/>
        </authorList>
    </citation>
    <scope>NUCLEOTIDE SEQUENCE [LARGE SCALE GENOMIC DNA]</scope>
    <source>
        <strain evidence="10 11">SYSU_K30003</strain>
    </source>
</reference>
<accession>A0A5R9G6B1</accession>
<dbReference type="PANTHER" id="PTHR30588">
    <property type="entry name" value="BRANCHED-CHAIN AMINO ACID TRANSPORT SYSTEM 2 CARRIER PROTEIN"/>
    <property type="match status" value="1"/>
</dbReference>
<feature type="transmembrane region" description="Helical" evidence="9">
    <location>
        <begin position="343"/>
        <end position="362"/>
    </location>
</feature>
<name>A0A5R9G6B1_9BACL</name>
<dbReference type="OrthoDB" id="9783920at2"/>
<evidence type="ECO:0000256" key="7">
    <source>
        <dbReference type="ARBA" id="ARBA00022989"/>
    </source>
</evidence>
<evidence type="ECO:0000256" key="9">
    <source>
        <dbReference type="RuleBase" id="RU362122"/>
    </source>
</evidence>
<dbReference type="GO" id="GO:0015188">
    <property type="term" value="F:L-isoleucine transmembrane transporter activity"/>
    <property type="evidence" value="ECO:0007669"/>
    <property type="project" value="TreeGrafter"/>
</dbReference>
<keyword evidence="5 9" id="KW-0812">Transmembrane</keyword>
<keyword evidence="3 9" id="KW-0813">Transport</keyword>
<dbReference type="GO" id="GO:0005886">
    <property type="term" value="C:plasma membrane"/>
    <property type="evidence" value="ECO:0007669"/>
    <property type="project" value="UniProtKB-SubCell"/>
</dbReference>
<dbReference type="Proteomes" id="UP000309676">
    <property type="component" value="Unassembled WGS sequence"/>
</dbReference>